<protein>
    <recommendedName>
        <fullName evidence="2">PilZ domain-containing protein</fullName>
    </recommendedName>
</protein>
<keyword evidence="4" id="KW-1185">Reference proteome</keyword>
<dbReference type="InterPro" id="IPR009875">
    <property type="entry name" value="PilZ_domain"/>
</dbReference>
<name>A0ABS0MZN0_9SPHN</name>
<dbReference type="Pfam" id="PF07238">
    <property type="entry name" value="PilZ"/>
    <property type="match status" value="1"/>
</dbReference>
<accession>A0ABS0MZN0</accession>
<dbReference type="RefSeq" id="WP_197919856.1">
    <property type="nucleotide sequence ID" value="NZ_CAWPTA010000006.1"/>
</dbReference>
<feature type="compositionally biased region" description="Basic and acidic residues" evidence="1">
    <location>
        <begin position="8"/>
        <end position="21"/>
    </location>
</feature>
<reference evidence="3 4" key="1">
    <citation type="submission" date="2020-11" db="EMBL/GenBank/DDBJ databases">
        <title>Erythrobacter sediminis sp. nov., a marine bacterium from a tidal flat of Garorim Bay.</title>
        <authorList>
            <person name="Kim D."/>
            <person name="Yoo Y."/>
            <person name="Kim J.-J."/>
        </authorList>
    </citation>
    <scope>NUCLEOTIDE SEQUENCE [LARGE SCALE GENOMIC DNA]</scope>
    <source>
        <strain evidence="3 4">JGD-13</strain>
    </source>
</reference>
<dbReference type="SUPFAM" id="SSF141371">
    <property type="entry name" value="PilZ domain-like"/>
    <property type="match status" value="1"/>
</dbReference>
<evidence type="ECO:0000313" key="3">
    <source>
        <dbReference type="EMBL" id="MBH5321167.1"/>
    </source>
</evidence>
<sequence>MVEPATDSADRFNAEEAEERRGKGRASVNLECEIKIGSRAWRKTQIKDLTPNGFQVQILDMPPRGTPIFVRMANLQMMQAEVCWTEVDKAGCKFTAPLSEYVFNHILEFIRS</sequence>
<evidence type="ECO:0000313" key="4">
    <source>
        <dbReference type="Proteomes" id="UP000602442"/>
    </source>
</evidence>
<evidence type="ECO:0000259" key="2">
    <source>
        <dbReference type="Pfam" id="PF07238"/>
    </source>
</evidence>
<dbReference type="EMBL" id="JAEANY010000001">
    <property type="protein sequence ID" value="MBH5321167.1"/>
    <property type="molecule type" value="Genomic_DNA"/>
</dbReference>
<feature type="region of interest" description="Disordered" evidence="1">
    <location>
        <begin position="1"/>
        <end position="25"/>
    </location>
</feature>
<organism evidence="3 4">
    <name type="scientific">Aurantiacibacter sediminis</name>
    <dbReference type="NCBI Taxonomy" id="2793064"/>
    <lineage>
        <taxon>Bacteria</taxon>
        <taxon>Pseudomonadati</taxon>
        <taxon>Pseudomonadota</taxon>
        <taxon>Alphaproteobacteria</taxon>
        <taxon>Sphingomonadales</taxon>
        <taxon>Erythrobacteraceae</taxon>
        <taxon>Aurantiacibacter</taxon>
    </lineage>
</organism>
<evidence type="ECO:0000256" key="1">
    <source>
        <dbReference type="SAM" id="MobiDB-lite"/>
    </source>
</evidence>
<dbReference type="Proteomes" id="UP000602442">
    <property type="component" value="Unassembled WGS sequence"/>
</dbReference>
<feature type="domain" description="PilZ" evidence="2">
    <location>
        <begin position="19"/>
        <end position="111"/>
    </location>
</feature>
<proteinExistence type="predicted"/>
<comment type="caution">
    <text evidence="3">The sequence shown here is derived from an EMBL/GenBank/DDBJ whole genome shotgun (WGS) entry which is preliminary data.</text>
</comment>
<dbReference type="Gene3D" id="2.40.10.220">
    <property type="entry name" value="predicted glycosyltransferase like domains"/>
    <property type="match status" value="1"/>
</dbReference>
<gene>
    <name evidence="3" type="ORF">I5L03_01050</name>
</gene>